<name>A0AB33T158_9MYCO</name>
<accession>A0AB33T158</accession>
<sequence length="56" mass="6648">MSDPNHWYSDVKLPDTDTYEEFTVYVNSGEAYDRFRDFCRSLGSSIDYSWNDTHDV</sequence>
<dbReference type="AlphaFoldDB" id="A0AB33T158"/>
<dbReference type="Proteomes" id="UP000038487">
    <property type="component" value="Unassembled WGS sequence"/>
</dbReference>
<dbReference type="EMBL" id="CSUW01000002">
    <property type="protein sequence ID" value="CPT12393.1"/>
    <property type="molecule type" value="Genomic_DNA"/>
</dbReference>
<proteinExistence type="predicted"/>
<organism evidence="1 2">
    <name type="scientific">Mycobacteroides abscessus</name>
    <dbReference type="NCBI Taxonomy" id="36809"/>
    <lineage>
        <taxon>Bacteria</taxon>
        <taxon>Bacillati</taxon>
        <taxon>Actinomycetota</taxon>
        <taxon>Actinomycetes</taxon>
        <taxon>Mycobacteriales</taxon>
        <taxon>Mycobacteriaceae</taxon>
        <taxon>Mycobacteroides</taxon>
    </lineage>
</organism>
<comment type="caution">
    <text evidence="1">The sequence shown here is derived from an EMBL/GenBank/DDBJ whole genome shotgun (WGS) entry which is preliminary data.</text>
</comment>
<gene>
    <name evidence="1" type="ORF">ERS075527_01183</name>
</gene>
<protein>
    <submittedName>
        <fullName evidence="1">Uncharacterized protein</fullName>
    </submittedName>
</protein>
<dbReference type="RefSeq" id="WP_157932050.1">
    <property type="nucleotide sequence ID" value="NZ_CP029073.1"/>
</dbReference>
<evidence type="ECO:0000313" key="1">
    <source>
        <dbReference type="EMBL" id="CPT12393.1"/>
    </source>
</evidence>
<reference evidence="1 2" key="1">
    <citation type="submission" date="2015-03" db="EMBL/GenBank/DDBJ databases">
        <authorList>
            <consortium name="Pathogen Informatics"/>
            <person name="Murphy D."/>
        </authorList>
    </citation>
    <scope>NUCLEOTIDE SEQUENCE [LARGE SCALE GENOMIC DNA]</scope>
    <source>
        <strain evidence="1 2">PAP036</strain>
    </source>
</reference>
<evidence type="ECO:0000313" key="2">
    <source>
        <dbReference type="Proteomes" id="UP000038487"/>
    </source>
</evidence>